<comment type="caution">
    <text evidence="2">The sequence shown here is derived from an EMBL/GenBank/DDBJ whole genome shotgun (WGS) entry which is preliminary data.</text>
</comment>
<dbReference type="AlphaFoldDB" id="K2RUZ3"/>
<evidence type="ECO:0000259" key="1">
    <source>
        <dbReference type="Pfam" id="PF08401"/>
    </source>
</evidence>
<sequence length="265" mass="30066">MEIGKELKGKELSSYLVEKLDELADNLCQDPEQLLEFVERWSSNLGLHQYSINNIILAWAQYPQVSMLAGFRKWQKLGRTVCKGEKCIRILAPLTRKVKDKETEKDIYLIKGFKYVNVFDVNQTEGENLDFGHPEMVKGDISFDQIKEISPLPVVVKYAGTSNGNVNKDRILVAPKNSEAAMVATLIHEIAHYKLGHVSKEINKALKEIEAEAVSYIVTTYLGLENEKSKYYIRSWSSGIEELRGRGKRVISTAEAIIREIESLS</sequence>
<dbReference type="OrthoDB" id="336062at2157"/>
<feature type="domain" description="N-terminal" evidence="1">
    <location>
        <begin position="46"/>
        <end position="119"/>
    </location>
</feature>
<gene>
    <name evidence="2" type="ORF">A994_03953</name>
</gene>
<evidence type="ECO:0000313" key="2">
    <source>
        <dbReference type="EMBL" id="EKF86605.1"/>
    </source>
</evidence>
<keyword evidence="3" id="KW-1185">Reference proteome</keyword>
<reference evidence="2 3" key="1">
    <citation type="journal article" date="2012" name="J. Bacteriol.">
        <title>Draft genome sequence of Methanobacterium formicicum DSM 3637, an archaebacterium isolated from the methane producer amoeba Pelomyxa palustris.</title>
        <authorList>
            <person name="Gutierrez G."/>
        </authorList>
    </citation>
    <scope>NUCLEOTIDE SEQUENCE [LARGE SCALE GENOMIC DNA]</scope>
    <source>
        <strain evidence="3">DSM 3637 / PP1</strain>
    </source>
</reference>
<dbReference type="InterPro" id="IPR013610">
    <property type="entry name" value="ArdC_N"/>
</dbReference>
<accession>K2RUZ3</accession>
<dbReference type="GO" id="GO:0003697">
    <property type="term" value="F:single-stranded DNA binding"/>
    <property type="evidence" value="ECO:0007669"/>
    <property type="project" value="InterPro"/>
</dbReference>
<protein>
    <recommendedName>
        <fullName evidence="1">N-terminal domain-containing protein</fullName>
    </recommendedName>
</protein>
<name>K2RUZ3_METFP</name>
<dbReference type="EMBL" id="AMPO01000002">
    <property type="protein sequence ID" value="EKF86605.1"/>
    <property type="molecule type" value="Genomic_DNA"/>
</dbReference>
<dbReference type="Pfam" id="PF08401">
    <property type="entry name" value="ArdcN"/>
    <property type="match status" value="1"/>
</dbReference>
<dbReference type="Proteomes" id="UP000007360">
    <property type="component" value="Unassembled WGS sequence"/>
</dbReference>
<dbReference type="PATRIC" id="fig|1204725.3.peg.794"/>
<proteinExistence type="predicted"/>
<organism evidence="2 3">
    <name type="scientific">Methanobacterium formicicum (strain DSM 3637 / PP1)</name>
    <dbReference type="NCBI Taxonomy" id="1204725"/>
    <lineage>
        <taxon>Archaea</taxon>
        <taxon>Methanobacteriati</taxon>
        <taxon>Methanobacteriota</taxon>
        <taxon>Methanomada group</taxon>
        <taxon>Methanobacteria</taxon>
        <taxon>Methanobacteriales</taxon>
        <taxon>Methanobacteriaceae</taxon>
        <taxon>Methanobacterium</taxon>
    </lineage>
</organism>
<dbReference type="RefSeq" id="WP_004029999.1">
    <property type="nucleotide sequence ID" value="NZ_AMPO01000002.1"/>
</dbReference>
<evidence type="ECO:0000313" key="3">
    <source>
        <dbReference type="Proteomes" id="UP000007360"/>
    </source>
</evidence>